<name>A0A0D2D1C1_9EURO</name>
<evidence type="ECO:0008006" key="8">
    <source>
        <dbReference type="Google" id="ProtNLM"/>
    </source>
</evidence>
<evidence type="ECO:0000256" key="1">
    <source>
        <dbReference type="ARBA" id="ARBA00001974"/>
    </source>
</evidence>
<evidence type="ECO:0000256" key="5">
    <source>
        <dbReference type="ARBA" id="ARBA00023002"/>
    </source>
</evidence>
<evidence type="ECO:0000313" key="6">
    <source>
        <dbReference type="EMBL" id="KIW56222.1"/>
    </source>
</evidence>
<dbReference type="OrthoDB" id="74360at2759"/>
<dbReference type="GeneID" id="25326808"/>
<keyword evidence="4" id="KW-0274">FAD</keyword>
<sequence>MIAKQDDDGLAGPGTSPIGDHRPIRVVCIGAGYSGLMMAIIAEQKMKNHNVDFQVYEMNEDLGGTWLVNRYPGCQCDIPAHNYAYSFAPNPSWPNYYATSEQIHTYMKDVATKYDCDKYIAYGHKVTSAVWSEPSAKWVLTVQNKDKDFSDTCDVLINAGGVLNNWTWPKIDGIEKFKGKLLHSAEWDEAYDWAGKRVAVIGIGSSGIQIVPKVAQTAGHVDFFVRSSTWISPAPGISEPTPEDPDVDEEYNYAPHELEHFASDPIYSQQHRKFLANKRIENFKLSMSGSKAQNETDQLFRKTMLDRLGSGEKGKAIAKWLLPDFPVGCRRLTPGPGFLEALIRDNVDSHWDAIKCITETGIQLKEGSHIKVDAIFCATGFDTTFRPRFPLIGRGGVNLAERWSKEDPEAYFSIAVPDMPNYFMFIGPNSPISNGSLVQAIQMTGVYIYRCITKLQCHAIKSMMISKQVTREYNDYSQQWLSKAVWAAPCRSWYKRGTKDGRVVAVYAGSCYHFAEALRDPRWEDYELEYVDLHGKFGRFSWLGNGFTKREMLGKSVADTQTLNFEDYWNLMVLPEIHY</sequence>
<keyword evidence="5" id="KW-0560">Oxidoreductase</keyword>
<keyword evidence="7" id="KW-1185">Reference proteome</keyword>
<dbReference type="EMBL" id="KN847319">
    <property type="protein sequence ID" value="KIW56222.1"/>
    <property type="molecule type" value="Genomic_DNA"/>
</dbReference>
<evidence type="ECO:0000256" key="2">
    <source>
        <dbReference type="ARBA" id="ARBA00010139"/>
    </source>
</evidence>
<comment type="cofactor">
    <cofactor evidence="1">
        <name>FAD</name>
        <dbReference type="ChEBI" id="CHEBI:57692"/>
    </cofactor>
</comment>
<gene>
    <name evidence="6" type="ORF">PV05_04900</name>
</gene>
<evidence type="ECO:0000256" key="3">
    <source>
        <dbReference type="ARBA" id="ARBA00022630"/>
    </source>
</evidence>
<dbReference type="HOGENOM" id="CLU_006937_6_1_1"/>
<organism evidence="6 7">
    <name type="scientific">Exophiala xenobiotica</name>
    <dbReference type="NCBI Taxonomy" id="348802"/>
    <lineage>
        <taxon>Eukaryota</taxon>
        <taxon>Fungi</taxon>
        <taxon>Dikarya</taxon>
        <taxon>Ascomycota</taxon>
        <taxon>Pezizomycotina</taxon>
        <taxon>Eurotiomycetes</taxon>
        <taxon>Chaetothyriomycetidae</taxon>
        <taxon>Chaetothyriales</taxon>
        <taxon>Herpotrichiellaceae</taxon>
        <taxon>Exophiala</taxon>
    </lineage>
</organism>
<dbReference type="InterPro" id="IPR036188">
    <property type="entry name" value="FAD/NAD-bd_sf"/>
</dbReference>
<evidence type="ECO:0000256" key="4">
    <source>
        <dbReference type="ARBA" id="ARBA00022827"/>
    </source>
</evidence>
<dbReference type="GO" id="GO:0004499">
    <property type="term" value="F:N,N-dimethylaniline monooxygenase activity"/>
    <property type="evidence" value="ECO:0007669"/>
    <property type="project" value="InterPro"/>
</dbReference>
<protein>
    <recommendedName>
        <fullName evidence="8">FAD/NAD(P)-binding domain-containing protein</fullName>
    </recommendedName>
</protein>
<dbReference type="Gene3D" id="3.50.50.60">
    <property type="entry name" value="FAD/NAD(P)-binding domain"/>
    <property type="match status" value="2"/>
</dbReference>
<proteinExistence type="inferred from homology"/>
<dbReference type="GO" id="GO:0050661">
    <property type="term" value="F:NADP binding"/>
    <property type="evidence" value="ECO:0007669"/>
    <property type="project" value="InterPro"/>
</dbReference>
<keyword evidence="3" id="KW-0285">Flavoprotein</keyword>
<dbReference type="SUPFAM" id="SSF51905">
    <property type="entry name" value="FAD/NAD(P)-binding domain"/>
    <property type="match status" value="2"/>
</dbReference>
<dbReference type="AlphaFoldDB" id="A0A0D2D1C1"/>
<dbReference type="PANTHER" id="PTHR42877:SF7">
    <property type="entry name" value="FLAVIN-BINDING MONOOXYGENASE-RELATED"/>
    <property type="match status" value="1"/>
</dbReference>
<dbReference type="Pfam" id="PF00743">
    <property type="entry name" value="FMO-like"/>
    <property type="match status" value="1"/>
</dbReference>
<dbReference type="PANTHER" id="PTHR42877">
    <property type="entry name" value="L-ORNITHINE N(5)-MONOOXYGENASE-RELATED"/>
    <property type="match status" value="1"/>
</dbReference>
<comment type="similarity">
    <text evidence="2">Belongs to the FAD-binding monooxygenase family.</text>
</comment>
<reference evidence="6 7" key="1">
    <citation type="submission" date="2015-01" db="EMBL/GenBank/DDBJ databases">
        <title>The Genome Sequence of Exophiala xenobiotica CBS118157.</title>
        <authorList>
            <consortium name="The Broad Institute Genomics Platform"/>
            <person name="Cuomo C."/>
            <person name="de Hoog S."/>
            <person name="Gorbushina A."/>
            <person name="Stielow B."/>
            <person name="Teixiera M."/>
            <person name="Abouelleil A."/>
            <person name="Chapman S.B."/>
            <person name="Priest M."/>
            <person name="Young S.K."/>
            <person name="Wortman J."/>
            <person name="Nusbaum C."/>
            <person name="Birren B."/>
        </authorList>
    </citation>
    <scope>NUCLEOTIDE SEQUENCE [LARGE SCALE GENOMIC DNA]</scope>
    <source>
        <strain evidence="6 7">CBS 118157</strain>
    </source>
</reference>
<accession>A0A0D2D1C1</accession>
<evidence type="ECO:0000313" key="7">
    <source>
        <dbReference type="Proteomes" id="UP000054342"/>
    </source>
</evidence>
<dbReference type="Proteomes" id="UP000054342">
    <property type="component" value="Unassembled WGS sequence"/>
</dbReference>
<dbReference type="GO" id="GO:0050660">
    <property type="term" value="F:flavin adenine dinucleotide binding"/>
    <property type="evidence" value="ECO:0007669"/>
    <property type="project" value="InterPro"/>
</dbReference>
<dbReference type="InterPro" id="IPR051209">
    <property type="entry name" value="FAD-bind_Monooxygenase_sf"/>
</dbReference>
<dbReference type="RefSeq" id="XP_013316806.1">
    <property type="nucleotide sequence ID" value="XM_013461352.1"/>
</dbReference>
<dbReference type="InterPro" id="IPR020946">
    <property type="entry name" value="Flavin_mOase-like"/>
</dbReference>